<dbReference type="GO" id="GO:0016973">
    <property type="term" value="P:poly(A)+ mRNA export from nucleus"/>
    <property type="evidence" value="ECO:0007669"/>
    <property type="project" value="TreeGrafter"/>
</dbReference>
<dbReference type="InterPro" id="IPR007231">
    <property type="entry name" value="Nucleoporin_int_Nup93/Nic96"/>
</dbReference>
<organism evidence="5 6">
    <name type="scientific">Lactuca virosa</name>
    <dbReference type="NCBI Taxonomy" id="75947"/>
    <lineage>
        <taxon>Eukaryota</taxon>
        <taxon>Viridiplantae</taxon>
        <taxon>Streptophyta</taxon>
        <taxon>Embryophyta</taxon>
        <taxon>Tracheophyta</taxon>
        <taxon>Spermatophyta</taxon>
        <taxon>Magnoliopsida</taxon>
        <taxon>eudicotyledons</taxon>
        <taxon>Gunneridae</taxon>
        <taxon>Pentapetalae</taxon>
        <taxon>asterids</taxon>
        <taxon>campanulids</taxon>
        <taxon>Asterales</taxon>
        <taxon>Asteraceae</taxon>
        <taxon>Cichorioideae</taxon>
        <taxon>Cichorieae</taxon>
        <taxon>Lactucinae</taxon>
        <taxon>Lactuca</taxon>
    </lineage>
</organism>
<name>A0AAU9MZY7_9ASTR</name>
<dbReference type="PANTHER" id="PTHR11225">
    <property type="entry name" value="NUCLEAR PORE COMPLEX PROTEIN NUP93 NUCLEOPORIN NUP93 DEAD EYE PROTEIN"/>
    <property type="match status" value="1"/>
</dbReference>
<comment type="subcellular location">
    <subcellularLocation>
        <location evidence="1">Nucleus envelope</location>
    </subcellularLocation>
    <subcellularLocation>
        <location evidence="4">Nucleus</location>
        <location evidence="4">Nuclear pore complex</location>
    </subcellularLocation>
</comment>
<keyword evidence="4" id="KW-0813">Transport</keyword>
<dbReference type="GO" id="GO:0005643">
    <property type="term" value="C:nuclear pore"/>
    <property type="evidence" value="ECO:0007669"/>
    <property type="project" value="UniProtKB-SubCell"/>
</dbReference>
<dbReference type="Pfam" id="PF04097">
    <property type="entry name" value="Nic96"/>
    <property type="match status" value="1"/>
</dbReference>
<accession>A0AAU9MZY7</accession>
<keyword evidence="6" id="KW-1185">Reference proteome</keyword>
<dbReference type="AlphaFoldDB" id="A0AAU9MZY7"/>
<dbReference type="EMBL" id="CAKMRJ010003334">
    <property type="protein sequence ID" value="CAH1432162.1"/>
    <property type="molecule type" value="Genomic_DNA"/>
</dbReference>
<sequence length="812" mass="90664">MTSDADMSSWTDLLHSSSKLVEQAAPSAQFPPLQRNLDQLEALSKKLKSKTLRTEAPSQSIAATRLLAREGINAEQLARDLKSFELKTTFEDVFPAEATSVEEYLQQVREMAMVSAVQEAQKDNLRNFSDYMMTVLEDDWQKEKRDFLHSLSRISSLPRTNVTDSSIGANRSGPILSLTSSPHISSGPSNMEVLAIADKKAAAYAEVVRNLNDARQRSLEYKPATAFKNAYDNLGLDSSGGKSVTMNKIWHLIQTLTGENSSVQRNLSKKMSLIIGARRHLEWGHDKYIMEMIHSHPAQAALGGVVGNLPKIHAFLRIRLRDYGVLDFDAGDARRQPPVDTTWQQIYFCLRTGYYDDAQKVASSSRVSHHFASQLTEWISNGGMVSVETASIAAEECEKMLRMGDRAGRGTFDKKKLLLYALISGSRRQIDRLLREHPTLFNTIEDFLWFKLCAVRDSPTNSNEGLSPYTLHDLQAYLNKFEPSYYTKNGKDPLVYPYVLLLSIQLLPAVLYLSKDIGDDGYNIDATHIAIVLADHGVLADVTGTTGHKLGVMDGFAESASIIRQYGSLYLRHNNLSMALEYYAQAAAAVGGGKMSWSGRGNVDQQRQRSLMMQQLLMELLLRDGGILLLLGARGAGEEGELRRFLVDGKERYQFLFEAARRCLEAGLNDKSIEIQKRIGAFSAALDTINKSLSEAICSLSRGRLDGESRTAGLVHSGNELLETFKYFPNVSLQERELVLEQETQQILSKNLSPHVQACIPDLLKVSLQSIDNVRDSDGSLRALRIKIANFLANNLNRNWPRDLYERVARSL</sequence>
<keyword evidence="4" id="KW-0811">Translocation</keyword>
<proteinExistence type="inferred from homology"/>
<evidence type="ECO:0000313" key="6">
    <source>
        <dbReference type="Proteomes" id="UP001157418"/>
    </source>
</evidence>
<comment type="caution">
    <text evidence="5">The sequence shown here is derived from an EMBL/GenBank/DDBJ whole genome shotgun (WGS) entry which is preliminary data.</text>
</comment>
<reference evidence="5 6" key="1">
    <citation type="submission" date="2022-01" db="EMBL/GenBank/DDBJ databases">
        <authorList>
            <person name="Xiong W."/>
            <person name="Schranz E."/>
        </authorList>
    </citation>
    <scope>NUCLEOTIDE SEQUENCE [LARGE SCALE GENOMIC DNA]</scope>
</reference>
<dbReference type="Proteomes" id="UP001157418">
    <property type="component" value="Unassembled WGS sequence"/>
</dbReference>
<dbReference type="GO" id="GO:0006606">
    <property type="term" value="P:protein import into nucleus"/>
    <property type="evidence" value="ECO:0007669"/>
    <property type="project" value="TreeGrafter"/>
</dbReference>
<evidence type="ECO:0000256" key="4">
    <source>
        <dbReference type="RuleBase" id="RU364035"/>
    </source>
</evidence>
<keyword evidence="4" id="KW-0906">Nuclear pore complex</keyword>
<dbReference type="PANTHER" id="PTHR11225:SF4">
    <property type="entry name" value="NUCLEAR PORE COMPLEX PROTEIN NUP93"/>
    <property type="match status" value="1"/>
</dbReference>
<comment type="similarity">
    <text evidence="2 4">Belongs to the nucleoporin interacting component (NIC) family.</text>
</comment>
<evidence type="ECO:0000313" key="5">
    <source>
        <dbReference type="EMBL" id="CAH1432162.1"/>
    </source>
</evidence>
<keyword evidence="3 4" id="KW-0539">Nucleus</keyword>
<gene>
    <name evidence="5" type="ORF">LVIROSA_LOCUS18832</name>
</gene>
<evidence type="ECO:0000256" key="2">
    <source>
        <dbReference type="ARBA" id="ARBA00010186"/>
    </source>
</evidence>
<evidence type="ECO:0000256" key="1">
    <source>
        <dbReference type="ARBA" id="ARBA00004259"/>
    </source>
</evidence>
<evidence type="ECO:0000256" key="3">
    <source>
        <dbReference type="ARBA" id="ARBA00023242"/>
    </source>
</evidence>
<protein>
    <recommendedName>
        <fullName evidence="4">Nuclear pore protein</fullName>
    </recommendedName>
</protein>
<keyword evidence="4" id="KW-0472">Membrane</keyword>
<dbReference type="GO" id="GO:0017056">
    <property type="term" value="F:structural constituent of nuclear pore"/>
    <property type="evidence" value="ECO:0007669"/>
    <property type="project" value="InterPro"/>
</dbReference>
<keyword evidence="4" id="KW-0653">Protein transport</keyword>
<keyword evidence="4" id="KW-0509">mRNA transport</keyword>